<name>A0A5C5WJJ9_9BACT</name>
<evidence type="ECO:0000313" key="2">
    <source>
        <dbReference type="Proteomes" id="UP000316598"/>
    </source>
</evidence>
<dbReference type="Pfam" id="PF14078">
    <property type="entry name" value="DUF4259"/>
    <property type="match status" value="1"/>
</dbReference>
<dbReference type="InterPro" id="IPR025355">
    <property type="entry name" value="DUF4259"/>
</dbReference>
<keyword evidence="2" id="KW-1185">Reference proteome</keyword>
<protein>
    <recommendedName>
        <fullName evidence="3">DUF4259 domain-containing protein</fullName>
    </recommendedName>
</protein>
<evidence type="ECO:0008006" key="3">
    <source>
        <dbReference type="Google" id="ProtNLM"/>
    </source>
</evidence>
<dbReference type="AlphaFoldDB" id="A0A5C5WJJ9"/>
<accession>A0A5C5WJJ9</accession>
<dbReference type="Proteomes" id="UP000316598">
    <property type="component" value="Unassembled WGS sequence"/>
</dbReference>
<gene>
    <name evidence="1" type="ORF">Pla22_30360</name>
</gene>
<dbReference type="EMBL" id="SJPI01000002">
    <property type="protein sequence ID" value="TWT50295.1"/>
    <property type="molecule type" value="Genomic_DNA"/>
</dbReference>
<organism evidence="1 2">
    <name type="scientific">Rubripirellula amarantea</name>
    <dbReference type="NCBI Taxonomy" id="2527999"/>
    <lineage>
        <taxon>Bacteria</taxon>
        <taxon>Pseudomonadati</taxon>
        <taxon>Planctomycetota</taxon>
        <taxon>Planctomycetia</taxon>
        <taxon>Pirellulales</taxon>
        <taxon>Pirellulaceae</taxon>
        <taxon>Rubripirellula</taxon>
    </lineage>
</organism>
<dbReference type="OrthoDB" id="191350at2"/>
<sequence length="136" mass="15193">MSTWGPRTFEDDFACDWLEDLEDSDPISFFTHCLDLSDQDALNFVACVGVLGTSELIHGVLAEPREKMPEQALSWIENHENLADELKALVPAAIAGIDRVLKTSSAMRMRWQDAGEIHHSTWIGEVLELQNGLKAI</sequence>
<dbReference type="RefSeq" id="WP_146515552.1">
    <property type="nucleotide sequence ID" value="NZ_SJPI01000002.1"/>
</dbReference>
<comment type="caution">
    <text evidence="1">The sequence shown here is derived from an EMBL/GenBank/DDBJ whole genome shotgun (WGS) entry which is preliminary data.</text>
</comment>
<evidence type="ECO:0000313" key="1">
    <source>
        <dbReference type="EMBL" id="TWT50295.1"/>
    </source>
</evidence>
<proteinExistence type="predicted"/>
<reference evidence="1 2" key="1">
    <citation type="submission" date="2019-02" db="EMBL/GenBank/DDBJ databases">
        <title>Deep-cultivation of Planctomycetes and their phenomic and genomic characterization uncovers novel biology.</title>
        <authorList>
            <person name="Wiegand S."/>
            <person name="Jogler M."/>
            <person name="Boedeker C."/>
            <person name="Pinto D."/>
            <person name="Vollmers J."/>
            <person name="Rivas-Marin E."/>
            <person name="Kohn T."/>
            <person name="Peeters S.H."/>
            <person name="Heuer A."/>
            <person name="Rast P."/>
            <person name="Oberbeckmann S."/>
            <person name="Bunk B."/>
            <person name="Jeske O."/>
            <person name="Meyerdierks A."/>
            <person name="Storesund J.E."/>
            <person name="Kallscheuer N."/>
            <person name="Luecker S."/>
            <person name="Lage O.M."/>
            <person name="Pohl T."/>
            <person name="Merkel B.J."/>
            <person name="Hornburger P."/>
            <person name="Mueller R.-W."/>
            <person name="Bruemmer F."/>
            <person name="Labrenz M."/>
            <person name="Spormann A.M."/>
            <person name="Op Den Camp H."/>
            <person name="Overmann J."/>
            <person name="Amann R."/>
            <person name="Jetten M.S.M."/>
            <person name="Mascher T."/>
            <person name="Medema M.H."/>
            <person name="Devos D.P."/>
            <person name="Kaster A.-K."/>
            <person name="Ovreas L."/>
            <person name="Rohde M."/>
            <person name="Galperin M.Y."/>
            <person name="Jogler C."/>
        </authorList>
    </citation>
    <scope>NUCLEOTIDE SEQUENCE [LARGE SCALE GENOMIC DNA]</scope>
    <source>
        <strain evidence="1 2">Pla22</strain>
    </source>
</reference>